<proteinExistence type="predicted"/>
<evidence type="ECO:0000313" key="2">
    <source>
        <dbReference type="EMBL" id="CAB5009831.1"/>
    </source>
</evidence>
<sequence>MHAIDANIADIPEPVPTQNSAPSIAARRSSNIEIVGFAKRPYTK</sequence>
<organism evidence="2">
    <name type="scientific">freshwater metagenome</name>
    <dbReference type="NCBI Taxonomy" id="449393"/>
    <lineage>
        <taxon>unclassified sequences</taxon>
        <taxon>metagenomes</taxon>
        <taxon>ecological metagenomes</taxon>
    </lineage>
</organism>
<feature type="region of interest" description="Disordered" evidence="1">
    <location>
        <begin position="1"/>
        <end position="24"/>
    </location>
</feature>
<dbReference type="AlphaFoldDB" id="A0A6J7PYD2"/>
<name>A0A6J7PYD2_9ZZZZ</name>
<reference evidence="2" key="1">
    <citation type="submission" date="2020-05" db="EMBL/GenBank/DDBJ databases">
        <authorList>
            <person name="Chiriac C."/>
            <person name="Salcher M."/>
            <person name="Ghai R."/>
            <person name="Kavagutti S V."/>
        </authorList>
    </citation>
    <scope>NUCLEOTIDE SEQUENCE</scope>
</reference>
<gene>
    <name evidence="2" type="ORF">UFOPK4074_00582</name>
</gene>
<evidence type="ECO:0000256" key="1">
    <source>
        <dbReference type="SAM" id="MobiDB-lite"/>
    </source>
</evidence>
<dbReference type="EMBL" id="CAFBPG010000039">
    <property type="protein sequence ID" value="CAB5009831.1"/>
    <property type="molecule type" value="Genomic_DNA"/>
</dbReference>
<accession>A0A6J7PYD2</accession>
<protein>
    <submittedName>
        <fullName evidence="2">Unannotated protein</fullName>
    </submittedName>
</protein>